<evidence type="ECO:0000313" key="4">
    <source>
        <dbReference type="Proteomes" id="UP000319525"/>
    </source>
</evidence>
<keyword evidence="1" id="KW-0812">Transmembrane</keyword>
<feature type="transmembrane region" description="Helical" evidence="1">
    <location>
        <begin position="156"/>
        <end position="180"/>
    </location>
</feature>
<name>A0A4Y3QJB3_MICTE</name>
<protein>
    <submittedName>
        <fullName evidence="3">Membrane protein</fullName>
    </submittedName>
</protein>
<feature type="transmembrane region" description="Helical" evidence="1">
    <location>
        <begin position="201"/>
        <end position="228"/>
    </location>
</feature>
<accession>A0A4Y3QJB3</accession>
<organism evidence="3 4">
    <name type="scientific">Microbacterium testaceum</name>
    <name type="common">Aureobacterium testaceum</name>
    <name type="synonym">Brevibacterium testaceum</name>
    <dbReference type="NCBI Taxonomy" id="2033"/>
    <lineage>
        <taxon>Bacteria</taxon>
        <taxon>Bacillati</taxon>
        <taxon>Actinomycetota</taxon>
        <taxon>Actinomycetes</taxon>
        <taxon>Micrococcales</taxon>
        <taxon>Microbacteriaceae</taxon>
        <taxon>Microbacterium</taxon>
    </lineage>
</organism>
<feature type="transmembrane region" description="Helical" evidence="1">
    <location>
        <begin position="248"/>
        <end position="269"/>
    </location>
</feature>
<evidence type="ECO:0000259" key="2">
    <source>
        <dbReference type="Pfam" id="PF06724"/>
    </source>
</evidence>
<feature type="domain" description="DUF1206" evidence="2">
    <location>
        <begin position="118"/>
        <end position="182"/>
    </location>
</feature>
<gene>
    <name evidence="3" type="ORF">MTE01_05530</name>
</gene>
<sequence length="278" mass="28074">MREWAYGSGMPSSARTAAREVEANPAFRVAARAGYAANGILHLLIGGLVIAVGFGAKEDSDQTGAFRALAAAPLGAAALWALAVGLVALGVWHLLQAFAPRRLTLWSRIGRVVTEAPQGLIFVAIGLVSASVALGARPRAEQAAESLSEGVLSWPIGGFVLGAVGLAVAGVGVGFVWMGLRRSFHAKVRTPDGPGGFALTALGVVGFAAKGVALVIVGVLVVVAAVTVEPDTAGGLDGATSALVALPAGPILASLVGLGFLAYGVFTVFRARYARLDA</sequence>
<comment type="caution">
    <text evidence="3">The sequence shown here is derived from an EMBL/GenBank/DDBJ whole genome shotgun (WGS) entry which is preliminary data.</text>
</comment>
<feature type="transmembrane region" description="Helical" evidence="1">
    <location>
        <begin position="35"/>
        <end position="56"/>
    </location>
</feature>
<keyword evidence="1" id="KW-1133">Transmembrane helix</keyword>
<proteinExistence type="predicted"/>
<keyword evidence="1" id="KW-0472">Membrane</keyword>
<evidence type="ECO:0000256" key="1">
    <source>
        <dbReference type="SAM" id="Phobius"/>
    </source>
</evidence>
<dbReference type="Proteomes" id="UP000319525">
    <property type="component" value="Unassembled WGS sequence"/>
</dbReference>
<dbReference type="AlphaFoldDB" id="A0A4Y3QJB3"/>
<feature type="domain" description="DUF1206" evidence="2">
    <location>
        <begin position="205"/>
        <end position="273"/>
    </location>
</feature>
<feature type="transmembrane region" description="Helical" evidence="1">
    <location>
        <begin position="116"/>
        <end position="136"/>
    </location>
</feature>
<dbReference type="EMBL" id="BJML01000001">
    <property type="protein sequence ID" value="GEB44608.1"/>
    <property type="molecule type" value="Genomic_DNA"/>
</dbReference>
<dbReference type="InterPro" id="IPR009597">
    <property type="entry name" value="DUF1206"/>
</dbReference>
<reference evidence="3 4" key="1">
    <citation type="submission" date="2019-06" db="EMBL/GenBank/DDBJ databases">
        <title>Whole genome shotgun sequence of Microbacterium testaceum NBRC 12675.</title>
        <authorList>
            <person name="Hosoyama A."/>
            <person name="Uohara A."/>
            <person name="Ohji S."/>
            <person name="Ichikawa N."/>
        </authorList>
    </citation>
    <scope>NUCLEOTIDE SEQUENCE [LARGE SCALE GENOMIC DNA]</scope>
    <source>
        <strain evidence="3 4">NBRC 12675</strain>
    </source>
</reference>
<feature type="domain" description="DUF1206" evidence="2">
    <location>
        <begin position="33"/>
        <end position="98"/>
    </location>
</feature>
<dbReference type="Pfam" id="PF06724">
    <property type="entry name" value="DUF1206"/>
    <property type="match status" value="3"/>
</dbReference>
<evidence type="ECO:0000313" key="3">
    <source>
        <dbReference type="EMBL" id="GEB44608.1"/>
    </source>
</evidence>
<feature type="transmembrane region" description="Helical" evidence="1">
    <location>
        <begin position="68"/>
        <end position="95"/>
    </location>
</feature>